<feature type="chain" id="PRO_5043619562" evidence="1">
    <location>
        <begin position="22"/>
        <end position="104"/>
    </location>
</feature>
<name>A0AAV7LJ18_PLEWA</name>
<evidence type="ECO:0000256" key="1">
    <source>
        <dbReference type="SAM" id="SignalP"/>
    </source>
</evidence>
<keyword evidence="1" id="KW-0732">Signal</keyword>
<proteinExistence type="predicted"/>
<accession>A0AAV7LJ18</accession>
<reference evidence="2" key="1">
    <citation type="journal article" date="2022" name="bioRxiv">
        <title>Sequencing and chromosome-scale assembly of the giantPleurodeles waltlgenome.</title>
        <authorList>
            <person name="Brown T."/>
            <person name="Elewa A."/>
            <person name="Iarovenko S."/>
            <person name="Subramanian E."/>
            <person name="Araus A.J."/>
            <person name="Petzold A."/>
            <person name="Susuki M."/>
            <person name="Suzuki K.-i.T."/>
            <person name="Hayashi T."/>
            <person name="Toyoda A."/>
            <person name="Oliveira C."/>
            <person name="Osipova E."/>
            <person name="Leigh N.D."/>
            <person name="Simon A."/>
            <person name="Yun M.H."/>
        </authorList>
    </citation>
    <scope>NUCLEOTIDE SEQUENCE</scope>
    <source>
        <strain evidence="2">20211129_DDA</strain>
        <tissue evidence="2">Liver</tissue>
    </source>
</reference>
<feature type="signal peptide" evidence="1">
    <location>
        <begin position="1"/>
        <end position="21"/>
    </location>
</feature>
<organism evidence="2 3">
    <name type="scientific">Pleurodeles waltl</name>
    <name type="common">Iberian ribbed newt</name>
    <dbReference type="NCBI Taxonomy" id="8319"/>
    <lineage>
        <taxon>Eukaryota</taxon>
        <taxon>Metazoa</taxon>
        <taxon>Chordata</taxon>
        <taxon>Craniata</taxon>
        <taxon>Vertebrata</taxon>
        <taxon>Euteleostomi</taxon>
        <taxon>Amphibia</taxon>
        <taxon>Batrachia</taxon>
        <taxon>Caudata</taxon>
        <taxon>Salamandroidea</taxon>
        <taxon>Salamandridae</taxon>
        <taxon>Pleurodelinae</taxon>
        <taxon>Pleurodeles</taxon>
    </lineage>
</organism>
<dbReference type="AlphaFoldDB" id="A0AAV7LJ18"/>
<comment type="caution">
    <text evidence="2">The sequence shown here is derived from an EMBL/GenBank/DDBJ whole genome shotgun (WGS) entry which is preliminary data.</text>
</comment>
<evidence type="ECO:0000313" key="3">
    <source>
        <dbReference type="Proteomes" id="UP001066276"/>
    </source>
</evidence>
<protein>
    <submittedName>
        <fullName evidence="2">Uncharacterized protein</fullName>
    </submittedName>
</protein>
<evidence type="ECO:0000313" key="2">
    <source>
        <dbReference type="EMBL" id="KAJ1090469.1"/>
    </source>
</evidence>
<keyword evidence="3" id="KW-1185">Reference proteome</keyword>
<sequence length="104" mass="11120">MSGAVLSPAFMWLLVFRGAGALPALPYRSSAAPAGRAVAEEFRPYGPYLLSLGAPRAGVPLIQRCSPRGGIPIRSGELRGPLSLRWQQDKFGPAQSSEFKRPPS</sequence>
<dbReference type="Proteomes" id="UP001066276">
    <property type="component" value="Chromosome 11"/>
</dbReference>
<dbReference type="EMBL" id="JANPWB010000015">
    <property type="protein sequence ID" value="KAJ1090469.1"/>
    <property type="molecule type" value="Genomic_DNA"/>
</dbReference>
<gene>
    <name evidence="2" type="ORF">NDU88_003601</name>
</gene>